<proteinExistence type="predicted"/>
<accession>A0A2D0JSN0</accession>
<keyword evidence="2" id="KW-1185">Reference proteome</keyword>
<name>A0A2D0JSN0_9GAMM</name>
<gene>
    <name evidence="1" type="ORF">Xmir_01269</name>
</gene>
<organism evidence="1 2">
    <name type="scientific">Xenorhabdus miraniensis</name>
    <dbReference type="NCBI Taxonomy" id="351674"/>
    <lineage>
        <taxon>Bacteria</taxon>
        <taxon>Pseudomonadati</taxon>
        <taxon>Pseudomonadota</taxon>
        <taxon>Gammaproteobacteria</taxon>
        <taxon>Enterobacterales</taxon>
        <taxon>Morganellaceae</taxon>
        <taxon>Xenorhabdus</taxon>
    </lineage>
</organism>
<dbReference type="RefSeq" id="WP_099113570.1">
    <property type="nucleotide sequence ID" value="NZ_CAWNQI010000084.1"/>
</dbReference>
<evidence type="ECO:0008006" key="3">
    <source>
        <dbReference type="Google" id="ProtNLM"/>
    </source>
</evidence>
<dbReference type="AlphaFoldDB" id="A0A2D0JSN0"/>
<reference evidence="1 2" key="1">
    <citation type="journal article" date="2017" name="Nat. Microbiol.">
        <title>Natural product diversity associated with the nematode symbionts Photorhabdus and Xenorhabdus.</title>
        <authorList>
            <person name="Tobias N.J."/>
            <person name="Wolff H."/>
            <person name="Djahanschiri B."/>
            <person name="Grundmann F."/>
            <person name="Kronenwerth M."/>
            <person name="Shi Y.M."/>
            <person name="Simonyi S."/>
            <person name="Grun P."/>
            <person name="Shapiro-Ilan D."/>
            <person name="Pidot S.J."/>
            <person name="Stinear T.P."/>
            <person name="Ebersberger I."/>
            <person name="Bode H.B."/>
        </authorList>
    </citation>
    <scope>NUCLEOTIDE SEQUENCE [LARGE SCALE GENOMIC DNA]</scope>
    <source>
        <strain evidence="1 2">DSM 17902</strain>
    </source>
</reference>
<dbReference type="EMBL" id="NITZ01000005">
    <property type="protein sequence ID" value="PHM49349.1"/>
    <property type="molecule type" value="Genomic_DNA"/>
</dbReference>
<evidence type="ECO:0000313" key="2">
    <source>
        <dbReference type="Proteomes" id="UP000221980"/>
    </source>
</evidence>
<dbReference type="InterPro" id="IPR024400">
    <property type="entry name" value="DUF2635"/>
</dbReference>
<dbReference type="OrthoDB" id="8689507at2"/>
<protein>
    <recommendedName>
        <fullName evidence="3">DUF2635 domain-containing protein</fullName>
    </recommendedName>
</protein>
<sequence>MTELHLKPVGGLIVRDPETYAPLSEGGEAKPRTAYWLRRLRDGDVTEVEVVPLKKKGAQ</sequence>
<comment type="caution">
    <text evidence="1">The sequence shown here is derived from an EMBL/GenBank/DDBJ whole genome shotgun (WGS) entry which is preliminary data.</text>
</comment>
<evidence type="ECO:0000313" key="1">
    <source>
        <dbReference type="EMBL" id="PHM49349.1"/>
    </source>
</evidence>
<dbReference type="Pfam" id="PF10948">
    <property type="entry name" value="DUF2635"/>
    <property type="match status" value="1"/>
</dbReference>
<dbReference type="Proteomes" id="UP000221980">
    <property type="component" value="Unassembled WGS sequence"/>
</dbReference>